<dbReference type="Gramene" id="Mp6g05420.1">
    <property type="protein sequence ID" value="Mp6g05420.1.cds1"/>
    <property type="gene ID" value="Mp6g05420"/>
</dbReference>
<dbReference type="Proteomes" id="UP000244005">
    <property type="component" value="Unassembled WGS sequence"/>
</dbReference>
<dbReference type="Pfam" id="PF13385">
    <property type="entry name" value="Laminin_G_3"/>
    <property type="match status" value="1"/>
</dbReference>
<evidence type="ECO:0000313" key="2">
    <source>
        <dbReference type="EMBL" id="PTQ28332.1"/>
    </source>
</evidence>
<dbReference type="AlphaFoldDB" id="A0A2R6W3F5"/>
<evidence type="ECO:0000256" key="1">
    <source>
        <dbReference type="SAM" id="SignalP"/>
    </source>
</evidence>
<dbReference type="EMBL" id="KZ772837">
    <property type="protein sequence ID" value="PTQ28332.1"/>
    <property type="molecule type" value="Genomic_DNA"/>
</dbReference>
<feature type="signal peptide" evidence="1">
    <location>
        <begin position="1"/>
        <end position="23"/>
    </location>
</feature>
<evidence type="ECO:0000313" key="3">
    <source>
        <dbReference type="Proteomes" id="UP000244005"/>
    </source>
</evidence>
<protein>
    <recommendedName>
        <fullName evidence="4">Malectin-like domain-containing protein</fullName>
    </recommendedName>
</protein>
<sequence length="377" mass="41568">MCPDVKCALFCALLLASVAALRADLLVYVDSVGCDENVPVESGIGQSFRLASVSALDKIDILLYNLGSNFSRFSVELRESEGPGGSKLGTSAPAKAVGPSSSSLKQGWYSFSFSEPITLLADRAYTLKLKVPDTILSAGFASCANSYAGGLLYNPPDRPVPNRDLVFRGYGKPLLLAHWPFDKHLNDVSPYSRGPAVVKGSTVSLVKDYISVRAPGYLDLPRLDFRFISFTVTFSLRVPSGTPGRQFMFADWSHGDWQFLAELENSRLGVVLRRNVPQDITLVNLYSTSPIPYDQWFDVAWVFDKPSRTLALYFDGEKVGDCLVEPRVWDLSLKYSPGAYYQSDARAEEATHLNADVRNLRLYATSDLSITRLVQTS</sequence>
<feature type="chain" id="PRO_5015326541" description="Malectin-like domain-containing protein" evidence="1">
    <location>
        <begin position="24"/>
        <end position="377"/>
    </location>
</feature>
<dbReference type="InterPro" id="IPR013320">
    <property type="entry name" value="ConA-like_dom_sf"/>
</dbReference>
<gene>
    <name evidence="2" type="ORF">MARPO_0167s0024</name>
</gene>
<organism evidence="2 3">
    <name type="scientific">Marchantia polymorpha</name>
    <name type="common">Common liverwort</name>
    <name type="synonym">Marchantia aquatica</name>
    <dbReference type="NCBI Taxonomy" id="3197"/>
    <lineage>
        <taxon>Eukaryota</taxon>
        <taxon>Viridiplantae</taxon>
        <taxon>Streptophyta</taxon>
        <taxon>Embryophyta</taxon>
        <taxon>Marchantiophyta</taxon>
        <taxon>Marchantiopsida</taxon>
        <taxon>Marchantiidae</taxon>
        <taxon>Marchantiales</taxon>
        <taxon>Marchantiaceae</taxon>
        <taxon>Marchantia</taxon>
    </lineage>
</organism>
<reference evidence="3" key="1">
    <citation type="journal article" date="2017" name="Cell">
        <title>Insights into land plant evolution garnered from the Marchantia polymorpha genome.</title>
        <authorList>
            <person name="Bowman J.L."/>
            <person name="Kohchi T."/>
            <person name="Yamato K.T."/>
            <person name="Jenkins J."/>
            <person name="Shu S."/>
            <person name="Ishizaki K."/>
            <person name="Yamaoka S."/>
            <person name="Nishihama R."/>
            <person name="Nakamura Y."/>
            <person name="Berger F."/>
            <person name="Adam C."/>
            <person name="Aki S.S."/>
            <person name="Althoff F."/>
            <person name="Araki T."/>
            <person name="Arteaga-Vazquez M.A."/>
            <person name="Balasubrmanian S."/>
            <person name="Barry K."/>
            <person name="Bauer D."/>
            <person name="Boehm C.R."/>
            <person name="Briginshaw L."/>
            <person name="Caballero-Perez J."/>
            <person name="Catarino B."/>
            <person name="Chen F."/>
            <person name="Chiyoda S."/>
            <person name="Chovatia M."/>
            <person name="Davies K.M."/>
            <person name="Delmans M."/>
            <person name="Demura T."/>
            <person name="Dierschke T."/>
            <person name="Dolan L."/>
            <person name="Dorantes-Acosta A.E."/>
            <person name="Eklund D.M."/>
            <person name="Florent S.N."/>
            <person name="Flores-Sandoval E."/>
            <person name="Fujiyama A."/>
            <person name="Fukuzawa H."/>
            <person name="Galik B."/>
            <person name="Grimanelli D."/>
            <person name="Grimwood J."/>
            <person name="Grossniklaus U."/>
            <person name="Hamada T."/>
            <person name="Haseloff J."/>
            <person name="Hetherington A.J."/>
            <person name="Higo A."/>
            <person name="Hirakawa Y."/>
            <person name="Hundley H.N."/>
            <person name="Ikeda Y."/>
            <person name="Inoue K."/>
            <person name="Inoue S.I."/>
            <person name="Ishida S."/>
            <person name="Jia Q."/>
            <person name="Kakita M."/>
            <person name="Kanazawa T."/>
            <person name="Kawai Y."/>
            <person name="Kawashima T."/>
            <person name="Kennedy M."/>
            <person name="Kinose K."/>
            <person name="Kinoshita T."/>
            <person name="Kohara Y."/>
            <person name="Koide E."/>
            <person name="Komatsu K."/>
            <person name="Kopischke S."/>
            <person name="Kubo M."/>
            <person name="Kyozuka J."/>
            <person name="Lagercrantz U."/>
            <person name="Lin S.S."/>
            <person name="Lindquist E."/>
            <person name="Lipzen A.M."/>
            <person name="Lu C.W."/>
            <person name="De Luna E."/>
            <person name="Martienssen R.A."/>
            <person name="Minamino N."/>
            <person name="Mizutani M."/>
            <person name="Mizutani M."/>
            <person name="Mochizuki N."/>
            <person name="Monte I."/>
            <person name="Mosher R."/>
            <person name="Nagasaki H."/>
            <person name="Nakagami H."/>
            <person name="Naramoto S."/>
            <person name="Nishitani K."/>
            <person name="Ohtani M."/>
            <person name="Okamoto T."/>
            <person name="Okumura M."/>
            <person name="Phillips J."/>
            <person name="Pollak B."/>
            <person name="Reinders A."/>
            <person name="Rovekamp M."/>
            <person name="Sano R."/>
            <person name="Sawa S."/>
            <person name="Schmid M.W."/>
            <person name="Shirakawa M."/>
            <person name="Solano R."/>
            <person name="Spunde A."/>
            <person name="Suetsugu N."/>
            <person name="Sugano S."/>
            <person name="Sugiyama A."/>
            <person name="Sun R."/>
            <person name="Suzuki Y."/>
            <person name="Takenaka M."/>
            <person name="Takezawa D."/>
            <person name="Tomogane H."/>
            <person name="Tsuzuki M."/>
            <person name="Ueda T."/>
            <person name="Umeda M."/>
            <person name="Ward J.M."/>
            <person name="Watanabe Y."/>
            <person name="Yazaki K."/>
            <person name="Yokoyama R."/>
            <person name="Yoshitake Y."/>
            <person name="Yotsui I."/>
            <person name="Zachgo S."/>
            <person name="Schmutz J."/>
        </authorList>
    </citation>
    <scope>NUCLEOTIDE SEQUENCE [LARGE SCALE GENOMIC DNA]</scope>
    <source>
        <strain evidence="3">Tak-1</strain>
    </source>
</reference>
<dbReference type="SUPFAM" id="SSF49899">
    <property type="entry name" value="Concanavalin A-like lectins/glucanases"/>
    <property type="match status" value="1"/>
</dbReference>
<dbReference type="Gene3D" id="2.60.120.200">
    <property type="match status" value="1"/>
</dbReference>
<keyword evidence="3" id="KW-1185">Reference proteome</keyword>
<proteinExistence type="predicted"/>
<accession>A0A2R6W3F5</accession>
<dbReference type="OrthoDB" id="2922181at2759"/>
<evidence type="ECO:0008006" key="4">
    <source>
        <dbReference type="Google" id="ProtNLM"/>
    </source>
</evidence>
<name>A0A2R6W3F5_MARPO</name>
<keyword evidence="1" id="KW-0732">Signal</keyword>